<evidence type="ECO:0000259" key="1">
    <source>
        <dbReference type="Pfam" id="PF13490"/>
    </source>
</evidence>
<sequence length="68" mass="7981">MKRISIRSCRDISALVLAREDRALSRPERLAIRVHFMMCQACPRFEQQVRTMRGALDLWRGYRDDGGD</sequence>
<proteinExistence type="predicted"/>
<gene>
    <name evidence="2" type="ORF">GALL_323690</name>
</gene>
<evidence type="ECO:0000313" key="2">
    <source>
        <dbReference type="EMBL" id="OIQ85788.1"/>
    </source>
</evidence>
<dbReference type="InterPro" id="IPR027383">
    <property type="entry name" value="Znf_put"/>
</dbReference>
<name>A0A1J5R1F3_9ZZZZ</name>
<reference evidence="2" key="1">
    <citation type="submission" date="2016-10" db="EMBL/GenBank/DDBJ databases">
        <title>Sequence of Gallionella enrichment culture.</title>
        <authorList>
            <person name="Poehlein A."/>
            <person name="Muehling M."/>
            <person name="Daniel R."/>
        </authorList>
    </citation>
    <scope>NUCLEOTIDE SEQUENCE</scope>
</reference>
<organism evidence="2">
    <name type="scientific">mine drainage metagenome</name>
    <dbReference type="NCBI Taxonomy" id="410659"/>
    <lineage>
        <taxon>unclassified sequences</taxon>
        <taxon>metagenomes</taxon>
        <taxon>ecological metagenomes</taxon>
    </lineage>
</organism>
<feature type="domain" description="Putative zinc-finger" evidence="1">
    <location>
        <begin position="9"/>
        <end position="42"/>
    </location>
</feature>
<comment type="caution">
    <text evidence="2">The sequence shown here is derived from an EMBL/GenBank/DDBJ whole genome shotgun (WGS) entry which is preliminary data.</text>
</comment>
<protein>
    <recommendedName>
        <fullName evidence="1">Putative zinc-finger domain-containing protein</fullName>
    </recommendedName>
</protein>
<accession>A0A1J5R1F3</accession>
<dbReference type="EMBL" id="MLJW01000521">
    <property type="protein sequence ID" value="OIQ85788.1"/>
    <property type="molecule type" value="Genomic_DNA"/>
</dbReference>
<dbReference type="Pfam" id="PF13490">
    <property type="entry name" value="zf-HC2"/>
    <property type="match status" value="1"/>
</dbReference>
<dbReference type="AlphaFoldDB" id="A0A1J5R1F3"/>